<comment type="similarity">
    <text evidence="2 6">Belongs to the FPP/GGPP synthase family.</text>
</comment>
<dbReference type="InterPro" id="IPR008949">
    <property type="entry name" value="Isoprenoid_synthase_dom_sf"/>
</dbReference>
<comment type="cofactor">
    <cofactor evidence="1">
        <name>Mg(2+)</name>
        <dbReference type="ChEBI" id="CHEBI:18420"/>
    </cofactor>
</comment>
<dbReference type="EMBL" id="CP154795">
    <property type="protein sequence ID" value="XAN06261.1"/>
    <property type="molecule type" value="Genomic_DNA"/>
</dbReference>
<gene>
    <name evidence="7" type="ORF">AADG42_02710</name>
</gene>
<accession>A0ABZ3FNL7</accession>
<keyword evidence="8" id="KW-1185">Reference proteome</keyword>
<dbReference type="PANTHER" id="PTHR12001">
    <property type="entry name" value="GERANYLGERANYL PYROPHOSPHATE SYNTHASE"/>
    <property type="match status" value="1"/>
</dbReference>
<dbReference type="Pfam" id="PF00348">
    <property type="entry name" value="polyprenyl_synt"/>
    <property type="match status" value="1"/>
</dbReference>
<evidence type="ECO:0000256" key="4">
    <source>
        <dbReference type="ARBA" id="ARBA00022723"/>
    </source>
</evidence>
<dbReference type="RefSeq" id="WP_425307693.1">
    <property type="nucleotide sequence ID" value="NZ_CP154795.1"/>
</dbReference>
<dbReference type="Proteomes" id="UP001442841">
    <property type="component" value="Chromosome"/>
</dbReference>
<organism evidence="7 8">
    <name type="scientific">Ammonicoccus fulvus</name>
    <dbReference type="NCBI Taxonomy" id="3138240"/>
    <lineage>
        <taxon>Bacteria</taxon>
        <taxon>Bacillati</taxon>
        <taxon>Actinomycetota</taxon>
        <taxon>Actinomycetes</taxon>
        <taxon>Propionibacteriales</taxon>
        <taxon>Propionibacteriaceae</taxon>
        <taxon>Ammonicoccus</taxon>
    </lineage>
</organism>
<protein>
    <submittedName>
        <fullName evidence="7">Polyprenyl synthetase family protein</fullName>
    </submittedName>
</protein>
<evidence type="ECO:0000256" key="6">
    <source>
        <dbReference type="RuleBase" id="RU004466"/>
    </source>
</evidence>
<keyword evidence="3 6" id="KW-0808">Transferase</keyword>
<name>A0ABZ3FNL7_9ACTN</name>
<keyword evidence="4" id="KW-0479">Metal-binding</keyword>
<dbReference type="InterPro" id="IPR033749">
    <property type="entry name" value="Polyprenyl_synt_CS"/>
</dbReference>
<proteinExistence type="inferred from homology"/>
<evidence type="ECO:0000256" key="5">
    <source>
        <dbReference type="ARBA" id="ARBA00022842"/>
    </source>
</evidence>
<keyword evidence="5" id="KW-0460">Magnesium</keyword>
<dbReference type="InterPro" id="IPR000092">
    <property type="entry name" value="Polyprenyl_synt"/>
</dbReference>
<sequence>MLQRSEVPTPQIPDTADRAIVDVDALLARELATLTQEWERHLDGLATDVLPDDLPGWLTGLLVGRGKRLRVRLAYWGFLAGGGQPGTPCYHRLIRVAAALETLHLFALIHDDVMDESDSRRGRPSAHCEAATWHDAAGAAGDGEVFGRNLAILLGDLAHMLADRLVGDLPAGLRTIWFALNIELMAGQRADLTGAAARRRDRRHAQHVARLKSGGYTVTRPLQLGAAAADAGPGATAALLACGERLGYAFALRDDYLGVWGDPGVTGKPAGDDLFEAKPTVLLSLAAERLTGEAASLLAAVGTPALRREDVPRLAIAIREAGVAEELDRLIAEEFDAAMACLTAPDVTLDPDAVAGLRTTARAAVWRHA</sequence>
<evidence type="ECO:0000313" key="8">
    <source>
        <dbReference type="Proteomes" id="UP001442841"/>
    </source>
</evidence>
<reference evidence="7 8" key="1">
    <citation type="submission" date="2024-04" db="EMBL/GenBank/DDBJ databases">
        <title>Isolation of an actinomycete strain from pig manure.</title>
        <authorList>
            <person name="Gong T."/>
            <person name="Yu Z."/>
            <person name="An M."/>
            <person name="Wei C."/>
            <person name="Yang W."/>
            <person name="Liu L."/>
        </authorList>
    </citation>
    <scope>NUCLEOTIDE SEQUENCE [LARGE SCALE GENOMIC DNA]</scope>
    <source>
        <strain evidence="7 8">ZF39</strain>
    </source>
</reference>
<evidence type="ECO:0000313" key="7">
    <source>
        <dbReference type="EMBL" id="XAN06261.1"/>
    </source>
</evidence>
<dbReference type="SUPFAM" id="SSF48576">
    <property type="entry name" value="Terpenoid synthases"/>
    <property type="match status" value="1"/>
</dbReference>
<evidence type="ECO:0000256" key="2">
    <source>
        <dbReference type="ARBA" id="ARBA00006706"/>
    </source>
</evidence>
<dbReference type="PROSITE" id="PS00723">
    <property type="entry name" value="POLYPRENYL_SYNTHASE_1"/>
    <property type="match status" value="1"/>
</dbReference>
<evidence type="ECO:0000256" key="1">
    <source>
        <dbReference type="ARBA" id="ARBA00001946"/>
    </source>
</evidence>
<evidence type="ECO:0000256" key="3">
    <source>
        <dbReference type="ARBA" id="ARBA00022679"/>
    </source>
</evidence>
<dbReference type="PANTHER" id="PTHR12001:SF85">
    <property type="entry name" value="SHORT CHAIN ISOPRENYL DIPHOSPHATE SYNTHASE"/>
    <property type="match status" value="1"/>
</dbReference>
<dbReference type="SFLD" id="SFLDS00005">
    <property type="entry name" value="Isoprenoid_Synthase_Type_I"/>
    <property type="match status" value="1"/>
</dbReference>
<dbReference type="Gene3D" id="1.10.600.10">
    <property type="entry name" value="Farnesyl Diphosphate Synthase"/>
    <property type="match status" value="1"/>
</dbReference>